<protein>
    <submittedName>
        <fullName evidence="1">Uncharacterized protein</fullName>
    </submittedName>
</protein>
<sequence length="114" mass="13108">MKVDELIIQLEKQGLEIHTEPNKEQTALYYLGKIIGNKFLELHYNKTDEVTIVKFYTDTFLPASLEGIDENSGDDDNSITRQVRAENCSVEDIITVAVASYNEVKKKYQLKHKK</sequence>
<dbReference type="EMBL" id="CABHMZ010000015">
    <property type="protein sequence ID" value="VUX00772.1"/>
    <property type="molecule type" value="Genomic_DNA"/>
</dbReference>
<dbReference type="AlphaFoldDB" id="A0A564T0E7"/>
<dbReference type="Proteomes" id="UP000385544">
    <property type="component" value="Unassembled WGS sequence"/>
</dbReference>
<gene>
    <name evidence="1" type="ORF">SCSS39_01066</name>
</gene>
<evidence type="ECO:0000313" key="2">
    <source>
        <dbReference type="Proteomes" id="UP000385544"/>
    </source>
</evidence>
<accession>A0A564T0E7</accession>
<dbReference type="OrthoDB" id="9917043at2"/>
<organism evidence="1 2">
    <name type="scientific">Streptococcus constellatus</name>
    <dbReference type="NCBI Taxonomy" id="76860"/>
    <lineage>
        <taxon>Bacteria</taxon>
        <taxon>Bacillati</taxon>
        <taxon>Bacillota</taxon>
        <taxon>Bacilli</taxon>
        <taxon>Lactobacillales</taxon>
        <taxon>Streptococcaceae</taxon>
        <taxon>Streptococcus</taxon>
        <taxon>Streptococcus anginosus group</taxon>
    </lineage>
</organism>
<proteinExistence type="predicted"/>
<reference evidence="1 2" key="1">
    <citation type="submission" date="2019-07" db="EMBL/GenBank/DDBJ databases">
        <authorList>
            <person name="Hibberd C M."/>
            <person name="Gehrig L. J."/>
            <person name="Chang H.-W."/>
            <person name="Venkatesh S."/>
        </authorList>
    </citation>
    <scope>NUCLEOTIDE SEQUENCE [LARGE SCALE GENOMIC DNA]</scope>
    <source>
        <strain evidence="1">Streptococcus_constellatus_SS_Bg39</strain>
    </source>
</reference>
<evidence type="ECO:0000313" key="1">
    <source>
        <dbReference type="EMBL" id="VUX00772.1"/>
    </source>
</evidence>
<dbReference type="RefSeq" id="WP_144209185.1">
    <property type="nucleotide sequence ID" value="NZ_CABHMZ010000015.1"/>
</dbReference>
<name>A0A564T0E7_STRCV</name>